<dbReference type="AlphaFoldDB" id="A0A379JJR6"/>
<feature type="transmembrane region" description="Helical" evidence="5">
    <location>
        <begin position="56"/>
        <end position="77"/>
    </location>
</feature>
<feature type="transmembrane region" description="Helical" evidence="5">
    <location>
        <begin position="235"/>
        <end position="256"/>
    </location>
</feature>
<dbReference type="InterPro" id="IPR011701">
    <property type="entry name" value="MFS"/>
</dbReference>
<dbReference type="Pfam" id="PF07690">
    <property type="entry name" value="MFS_1"/>
    <property type="match status" value="1"/>
</dbReference>
<dbReference type="GO" id="GO:0005886">
    <property type="term" value="C:plasma membrane"/>
    <property type="evidence" value="ECO:0007669"/>
    <property type="project" value="UniProtKB-SubCell"/>
</dbReference>
<dbReference type="SUPFAM" id="SSF103473">
    <property type="entry name" value="MFS general substrate transporter"/>
    <property type="match status" value="2"/>
</dbReference>
<dbReference type="Proteomes" id="UP000255467">
    <property type="component" value="Unassembled WGS sequence"/>
</dbReference>
<dbReference type="InterPro" id="IPR036259">
    <property type="entry name" value="MFS_trans_sf"/>
</dbReference>
<evidence type="ECO:0000256" key="4">
    <source>
        <dbReference type="ARBA" id="ARBA00023136"/>
    </source>
</evidence>
<dbReference type="CDD" id="cd17321">
    <property type="entry name" value="MFS_MMR_MDR_like"/>
    <property type="match status" value="1"/>
</dbReference>
<feature type="transmembrane region" description="Helical" evidence="5">
    <location>
        <begin position="367"/>
        <end position="388"/>
    </location>
</feature>
<dbReference type="PANTHER" id="PTHR42718">
    <property type="entry name" value="MAJOR FACILITATOR SUPERFAMILY MULTIDRUG TRANSPORTER MFSC"/>
    <property type="match status" value="1"/>
</dbReference>
<feature type="domain" description="Major facilitator superfamily (MFS) profile" evidence="6">
    <location>
        <begin position="22"/>
        <end position="506"/>
    </location>
</feature>
<feature type="transmembrane region" description="Helical" evidence="5">
    <location>
        <begin position="89"/>
        <end position="111"/>
    </location>
</feature>
<evidence type="ECO:0000256" key="1">
    <source>
        <dbReference type="ARBA" id="ARBA00004651"/>
    </source>
</evidence>
<dbReference type="EMBL" id="UGRY01000006">
    <property type="protein sequence ID" value="SUD48899.1"/>
    <property type="molecule type" value="Genomic_DNA"/>
</dbReference>
<evidence type="ECO:0000256" key="5">
    <source>
        <dbReference type="SAM" id="Phobius"/>
    </source>
</evidence>
<proteinExistence type="predicted"/>
<accession>A0A379JJR6</accession>
<evidence type="ECO:0000313" key="8">
    <source>
        <dbReference type="Proteomes" id="UP000255467"/>
    </source>
</evidence>
<dbReference type="GeneID" id="80332755"/>
<feature type="transmembrane region" description="Helical" evidence="5">
    <location>
        <begin position="342"/>
        <end position="361"/>
    </location>
</feature>
<keyword evidence="8" id="KW-1185">Reference proteome</keyword>
<evidence type="ECO:0000256" key="3">
    <source>
        <dbReference type="ARBA" id="ARBA00022989"/>
    </source>
</evidence>
<comment type="subcellular location">
    <subcellularLocation>
        <location evidence="1">Cell membrane</location>
        <topology evidence="1">Multi-pass membrane protein</topology>
    </subcellularLocation>
</comment>
<feature type="transmembrane region" description="Helical" evidence="5">
    <location>
        <begin position="483"/>
        <end position="502"/>
    </location>
</feature>
<feature type="transmembrane region" description="Helical" evidence="5">
    <location>
        <begin position="21"/>
        <end position="44"/>
    </location>
</feature>
<dbReference type="Gene3D" id="1.20.1720.10">
    <property type="entry name" value="Multidrug resistance protein D"/>
    <property type="match status" value="1"/>
</dbReference>
<dbReference type="Gene3D" id="1.20.1250.20">
    <property type="entry name" value="MFS general substrate transporter like domains"/>
    <property type="match status" value="1"/>
</dbReference>
<protein>
    <submittedName>
        <fullName evidence="7">Spectinomycin tetracycline efflux pump</fullName>
    </submittedName>
</protein>
<organism evidence="7 8">
    <name type="scientific">Nocardia otitidiscaviarum</name>
    <dbReference type="NCBI Taxonomy" id="1823"/>
    <lineage>
        <taxon>Bacteria</taxon>
        <taxon>Bacillati</taxon>
        <taxon>Actinomycetota</taxon>
        <taxon>Actinomycetes</taxon>
        <taxon>Mycobacteriales</taxon>
        <taxon>Nocardiaceae</taxon>
        <taxon>Nocardia</taxon>
    </lineage>
</organism>
<dbReference type="GO" id="GO:0022857">
    <property type="term" value="F:transmembrane transporter activity"/>
    <property type="evidence" value="ECO:0007669"/>
    <property type="project" value="InterPro"/>
</dbReference>
<evidence type="ECO:0000259" key="6">
    <source>
        <dbReference type="PROSITE" id="PS50850"/>
    </source>
</evidence>
<reference evidence="7 8" key="1">
    <citation type="submission" date="2018-06" db="EMBL/GenBank/DDBJ databases">
        <authorList>
            <consortium name="Pathogen Informatics"/>
            <person name="Doyle S."/>
        </authorList>
    </citation>
    <scope>NUCLEOTIDE SEQUENCE [LARGE SCALE GENOMIC DNA]</scope>
    <source>
        <strain evidence="7 8">NCTC1934</strain>
    </source>
</reference>
<keyword evidence="4 5" id="KW-0472">Membrane</keyword>
<sequence>MTESMVKPGVAQHLPVERRGLLLAAVLVAVLVVPTGVSGTGVALPRIAEDLGNAPAQLQWVVNGFNLTFAAFSLVAGSLADHLGLRRGFLVGSALFFLASVVSAVAPTILVLDIARALAGVGAATIFACGGALLSSKFDGAERTRVFALFGTVAGVGLGFGPSISAAAIGLVGWPGMFAVNALLILLAFALAAVCGIRDVAHAERPPIDYRGAALFASGLALVIAGIVQSNTWGWAGPGTLALLVAGVLVLAGFAAAQRRTANPLLDLSLLRNPTLVGLLLVPVAGAVGFVALLTYFPTFLTVVWDMPTTTVGAVMLIMTVPVVVAPIIAGRLAHQGVSPRVILTVSVALYVLGAAWLTVVGVDRNIALIVGPLVLLGAGFGLGVGLVDGQAIGSVPPARAGMVSGLVSTVRLGSEAVVVAVYGSVLATVVGGRVRELLPDTLGPAVVDQAAAATAAGDLSAVDPAVDTAVLASAYNSAIHPVLWVLAALSLLFVLLVAVLLRPESEDPR</sequence>
<keyword evidence="3 5" id="KW-1133">Transmembrane helix</keyword>
<dbReference type="InterPro" id="IPR020846">
    <property type="entry name" value="MFS_dom"/>
</dbReference>
<feature type="transmembrane region" description="Helical" evidence="5">
    <location>
        <begin position="276"/>
        <end position="297"/>
    </location>
</feature>
<dbReference type="PANTHER" id="PTHR42718:SF49">
    <property type="entry name" value="EXPORT PROTEIN"/>
    <property type="match status" value="1"/>
</dbReference>
<feature type="transmembrane region" description="Helical" evidence="5">
    <location>
        <begin position="309"/>
        <end position="330"/>
    </location>
</feature>
<evidence type="ECO:0000256" key="2">
    <source>
        <dbReference type="ARBA" id="ARBA00022692"/>
    </source>
</evidence>
<dbReference type="PROSITE" id="PS50850">
    <property type="entry name" value="MFS"/>
    <property type="match status" value="1"/>
</dbReference>
<feature type="transmembrane region" description="Helical" evidence="5">
    <location>
        <begin position="178"/>
        <end position="198"/>
    </location>
</feature>
<gene>
    <name evidence="7" type="primary">stp_13</name>
    <name evidence="7" type="ORF">NCTC1934_06243</name>
</gene>
<feature type="transmembrane region" description="Helical" evidence="5">
    <location>
        <begin position="117"/>
        <end position="134"/>
    </location>
</feature>
<feature type="transmembrane region" description="Helical" evidence="5">
    <location>
        <begin position="210"/>
        <end position="229"/>
    </location>
</feature>
<dbReference type="PRINTS" id="PR01036">
    <property type="entry name" value="TCRTETB"/>
</dbReference>
<name>A0A379JJR6_9NOCA</name>
<keyword evidence="2 5" id="KW-0812">Transmembrane</keyword>
<evidence type="ECO:0000313" key="7">
    <source>
        <dbReference type="EMBL" id="SUD48899.1"/>
    </source>
</evidence>
<dbReference type="STRING" id="1406858.GCA_000710895_00815"/>
<dbReference type="RefSeq" id="WP_051038023.1">
    <property type="nucleotide sequence ID" value="NZ_CP041695.1"/>
</dbReference>
<feature type="transmembrane region" description="Helical" evidence="5">
    <location>
        <begin position="409"/>
        <end position="431"/>
    </location>
</feature>
<feature type="transmembrane region" description="Helical" evidence="5">
    <location>
        <begin position="146"/>
        <end position="172"/>
    </location>
</feature>